<dbReference type="GO" id="GO:0004497">
    <property type="term" value="F:monooxygenase activity"/>
    <property type="evidence" value="ECO:0007669"/>
    <property type="project" value="UniProtKB-KW"/>
</dbReference>
<evidence type="ECO:0000256" key="1">
    <source>
        <dbReference type="SAM" id="Phobius"/>
    </source>
</evidence>
<dbReference type="Proteomes" id="UP000019374">
    <property type="component" value="Unassembled WGS sequence"/>
</dbReference>
<feature type="transmembrane region" description="Helical" evidence="1">
    <location>
        <begin position="195"/>
        <end position="218"/>
    </location>
</feature>
<evidence type="ECO:0000259" key="2">
    <source>
        <dbReference type="Pfam" id="PF24840"/>
    </source>
</evidence>
<evidence type="ECO:0000313" key="3">
    <source>
        <dbReference type="EMBL" id="EQL03807.1"/>
    </source>
</evidence>
<dbReference type="InterPro" id="IPR057514">
    <property type="entry name" value="NTF2_SigF"/>
</dbReference>
<evidence type="ECO:0000313" key="4">
    <source>
        <dbReference type="Proteomes" id="UP000019374"/>
    </source>
</evidence>
<dbReference type="EMBL" id="KE652192">
    <property type="protein sequence ID" value="EQL03807.1"/>
    <property type="molecule type" value="Genomic_DNA"/>
</dbReference>
<keyword evidence="1" id="KW-0812">Transmembrane</keyword>
<dbReference type="eggNOG" id="ENOG502S534">
    <property type="taxonomic scope" value="Eukaryota"/>
</dbReference>
<sequence>MTRHQCNRSTPTTDLALTVREIGAVITTLTTGSPAEQQGILQSVFLSDASFSHPFCRVPSFPKGTIPLFPDADSRSVLLQIYRWYRTLSPSIDITIDSAVFDQRTGQLFVSIRQTFAIWFIPFHKASVRLVTVLQLRQRPSQESSSSPEARESAALAGPGQERNRYFIASQEDLYTFNDCAQLLLPGVGPFLWNLWQLFSTGLCVLGSLIFLPLYLLMNKDATAKKVQ</sequence>
<keyword evidence="1" id="KW-1133">Transmembrane helix</keyword>
<accession>T5APZ3</accession>
<protein>
    <submittedName>
        <fullName evidence="3">Flavin-binding monooxygenase-like protein</fullName>
    </submittedName>
</protein>
<gene>
    <name evidence="3" type="ORF">OCS_00492</name>
</gene>
<proteinExistence type="predicted"/>
<dbReference type="Pfam" id="PF24840">
    <property type="entry name" value="NTF2_SigF"/>
    <property type="match status" value="2"/>
</dbReference>
<keyword evidence="3" id="KW-0560">Oxidoreductase</keyword>
<dbReference type="PANTHER" id="PTHR35393:SF1">
    <property type="entry name" value="SNOAL-LIKE DOMAIN-CONTAINING PROTEIN"/>
    <property type="match status" value="1"/>
</dbReference>
<dbReference type="PANTHER" id="PTHR35393">
    <property type="entry name" value="CHROMOSOME 1, WHOLE GENOME SHOTGUN SEQUENCE"/>
    <property type="match status" value="1"/>
</dbReference>
<name>T5APZ3_OPHSC</name>
<dbReference type="OrthoDB" id="2344312at2759"/>
<dbReference type="AlphaFoldDB" id="T5APZ3"/>
<keyword evidence="1" id="KW-0472">Membrane</keyword>
<reference evidence="3 4" key="1">
    <citation type="journal article" date="2013" name="Chin. Sci. Bull.">
        <title>Genome survey uncovers the secrets of sex and lifestyle in caterpillar fungus.</title>
        <authorList>
            <person name="Hu X."/>
            <person name="Zhang Y."/>
            <person name="Xiao G."/>
            <person name="Zheng P."/>
            <person name="Xia Y."/>
            <person name="Zhang X."/>
            <person name="St Leger R.J."/>
            <person name="Liu X."/>
            <person name="Wang C."/>
        </authorList>
    </citation>
    <scope>NUCLEOTIDE SEQUENCE [LARGE SCALE GENOMIC DNA]</scope>
    <source>
        <strain evidence="4">Co18 / CGMCC 3.14243</strain>
        <tissue evidence="3">Fruit-body</tissue>
    </source>
</reference>
<keyword evidence="3" id="KW-0503">Monooxygenase</keyword>
<feature type="domain" description="SigF-like NTF2-like" evidence="2">
    <location>
        <begin position="19"/>
        <end position="139"/>
    </location>
</feature>
<dbReference type="HOGENOM" id="CLU_079426_0_0_1"/>
<organism evidence="3 4">
    <name type="scientific">Ophiocordyceps sinensis (strain Co18 / CGMCC 3.14243)</name>
    <name type="common">Yarsagumba caterpillar fungus</name>
    <name type="synonym">Hirsutella sinensis</name>
    <dbReference type="NCBI Taxonomy" id="911162"/>
    <lineage>
        <taxon>Eukaryota</taxon>
        <taxon>Fungi</taxon>
        <taxon>Dikarya</taxon>
        <taxon>Ascomycota</taxon>
        <taxon>Pezizomycotina</taxon>
        <taxon>Sordariomycetes</taxon>
        <taxon>Hypocreomycetidae</taxon>
        <taxon>Hypocreales</taxon>
        <taxon>Ophiocordycipitaceae</taxon>
        <taxon>Ophiocordyceps</taxon>
    </lineage>
</organism>
<feature type="domain" description="SigF-like NTF2-like" evidence="2">
    <location>
        <begin position="162"/>
        <end position="210"/>
    </location>
</feature>